<keyword evidence="1" id="KW-1133">Transmembrane helix</keyword>
<organism evidence="2 3">
    <name type="scientific">Ureibacillus xyleni</name>
    <dbReference type="NCBI Taxonomy" id="614648"/>
    <lineage>
        <taxon>Bacteria</taxon>
        <taxon>Bacillati</taxon>
        <taxon>Bacillota</taxon>
        <taxon>Bacilli</taxon>
        <taxon>Bacillales</taxon>
        <taxon>Caryophanaceae</taxon>
        <taxon>Ureibacillus</taxon>
    </lineage>
</organism>
<evidence type="ECO:0000313" key="2">
    <source>
        <dbReference type="EMBL" id="SOC15697.1"/>
    </source>
</evidence>
<evidence type="ECO:0000313" key="3">
    <source>
        <dbReference type="Proteomes" id="UP000219636"/>
    </source>
</evidence>
<feature type="transmembrane region" description="Helical" evidence="1">
    <location>
        <begin position="5"/>
        <end position="23"/>
    </location>
</feature>
<gene>
    <name evidence="2" type="ORF">SAMN05880501_108129</name>
</gene>
<accession>A0A285T317</accession>
<keyword evidence="3" id="KW-1185">Reference proteome</keyword>
<protein>
    <submittedName>
        <fullName evidence="2">Uncharacterized protein</fullName>
    </submittedName>
</protein>
<feature type="transmembrane region" description="Helical" evidence="1">
    <location>
        <begin position="29"/>
        <end position="46"/>
    </location>
</feature>
<dbReference type="Proteomes" id="UP000219636">
    <property type="component" value="Unassembled WGS sequence"/>
</dbReference>
<evidence type="ECO:0000256" key="1">
    <source>
        <dbReference type="SAM" id="Phobius"/>
    </source>
</evidence>
<reference evidence="3" key="1">
    <citation type="submission" date="2017-08" db="EMBL/GenBank/DDBJ databases">
        <authorList>
            <person name="Varghese N."/>
            <person name="Submissions S."/>
        </authorList>
    </citation>
    <scope>NUCLEOTIDE SEQUENCE [LARGE SCALE GENOMIC DNA]</scope>
    <source>
        <strain evidence="3">JC22</strain>
    </source>
</reference>
<keyword evidence="1" id="KW-0812">Transmembrane</keyword>
<dbReference type="EMBL" id="OBMQ01000008">
    <property type="protein sequence ID" value="SOC15697.1"/>
    <property type="molecule type" value="Genomic_DNA"/>
</dbReference>
<keyword evidence="1" id="KW-0472">Membrane</keyword>
<name>A0A285T317_9BACL</name>
<dbReference type="RefSeq" id="WP_161946686.1">
    <property type="nucleotide sequence ID" value="NZ_OBMQ01000008.1"/>
</dbReference>
<proteinExistence type="predicted"/>
<sequence length="51" mass="5406">MSYNALLFAAGAGILTFILINTINPINPILITNILLGLIVGILIDIRGAKK</sequence>
<dbReference type="AlphaFoldDB" id="A0A285T317"/>